<dbReference type="EMBL" id="AP022561">
    <property type="protein sequence ID" value="BBX08850.1"/>
    <property type="molecule type" value="Genomic_DNA"/>
</dbReference>
<keyword evidence="4" id="KW-1185">Reference proteome</keyword>
<dbReference type="KEGG" id="maic:MAIC_36530"/>
<organism evidence="3 4">
    <name type="scientific">Mycolicibacterium aichiense</name>
    <dbReference type="NCBI Taxonomy" id="1799"/>
    <lineage>
        <taxon>Bacteria</taxon>
        <taxon>Bacillati</taxon>
        <taxon>Actinomycetota</taxon>
        <taxon>Actinomycetes</taxon>
        <taxon>Mycobacteriales</taxon>
        <taxon>Mycobacteriaceae</taxon>
        <taxon>Mycolicibacterium</taxon>
    </lineage>
</organism>
<accession>A0AAD1MDP5</accession>
<sequence>MAERLTQLAGALVAIAVSAVISAPVSAAAESNSTCVTTGGSTDCQAPDNAQIYAAPHALPTSGGHSDPKWQPLGYNPKWNGFQP</sequence>
<evidence type="ECO:0000256" key="1">
    <source>
        <dbReference type="SAM" id="MobiDB-lite"/>
    </source>
</evidence>
<keyword evidence="2" id="KW-0732">Signal</keyword>
<dbReference type="RefSeq" id="WP_147292048.1">
    <property type="nucleotide sequence ID" value="NZ_AP022561.1"/>
</dbReference>
<evidence type="ECO:0000313" key="3">
    <source>
        <dbReference type="EMBL" id="BBX08850.1"/>
    </source>
</evidence>
<feature type="chain" id="PRO_5042150808" description="Keratin associated protein" evidence="2">
    <location>
        <begin position="28"/>
        <end position="84"/>
    </location>
</feature>
<gene>
    <name evidence="3" type="ORF">MAIC_36530</name>
</gene>
<proteinExistence type="predicted"/>
<dbReference type="Proteomes" id="UP000467327">
    <property type="component" value="Chromosome"/>
</dbReference>
<evidence type="ECO:0000313" key="4">
    <source>
        <dbReference type="Proteomes" id="UP000467327"/>
    </source>
</evidence>
<evidence type="ECO:0000256" key="2">
    <source>
        <dbReference type="SAM" id="SignalP"/>
    </source>
</evidence>
<reference evidence="3 4" key="1">
    <citation type="journal article" date="2019" name="Emerg. Microbes Infect.">
        <title>Comprehensive subspecies identification of 175 nontuberculous mycobacteria species based on 7547 genomic profiles.</title>
        <authorList>
            <person name="Matsumoto Y."/>
            <person name="Kinjo T."/>
            <person name="Motooka D."/>
            <person name="Nabeya D."/>
            <person name="Jung N."/>
            <person name="Uechi K."/>
            <person name="Horii T."/>
            <person name="Iida T."/>
            <person name="Fujita J."/>
            <person name="Nakamura S."/>
        </authorList>
    </citation>
    <scope>NUCLEOTIDE SEQUENCE [LARGE SCALE GENOMIC DNA]</scope>
    <source>
        <strain evidence="3 4">JCM 6376</strain>
    </source>
</reference>
<dbReference type="AlphaFoldDB" id="A0AAD1MDP5"/>
<feature type="region of interest" description="Disordered" evidence="1">
    <location>
        <begin position="57"/>
        <end position="84"/>
    </location>
</feature>
<feature type="signal peptide" evidence="2">
    <location>
        <begin position="1"/>
        <end position="27"/>
    </location>
</feature>
<evidence type="ECO:0008006" key="5">
    <source>
        <dbReference type="Google" id="ProtNLM"/>
    </source>
</evidence>
<protein>
    <recommendedName>
        <fullName evidence="5">Keratin associated protein</fullName>
    </recommendedName>
</protein>
<name>A0AAD1MDP5_9MYCO</name>